<dbReference type="Gene3D" id="3.30.810.10">
    <property type="entry name" value="2-Layer Sandwich"/>
    <property type="match status" value="1"/>
</dbReference>
<feature type="compositionally biased region" description="Basic and acidic residues" evidence="9">
    <location>
        <begin position="33"/>
        <end position="43"/>
    </location>
</feature>
<evidence type="ECO:0000256" key="6">
    <source>
        <dbReference type="ARBA" id="ARBA00023464"/>
    </source>
</evidence>
<dbReference type="Gene3D" id="3.50.7.10">
    <property type="entry name" value="GroEL"/>
    <property type="match status" value="1"/>
</dbReference>
<dbReference type="Gene3D" id="3.30.800.10">
    <property type="entry name" value="Phosphatidylinositol Phosphate Kinase II Beta"/>
    <property type="match status" value="1"/>
</dbReference>
<protein>
    <recommendedName>
        <fullName evidence="1">1-phosphatidylinositol-3-phosphate 5-kinase</fullName>
        <ecNumber evidence="1">2.7.1.150</ecNumber>
    </recommendedName>
    <alternativeName>
        <fullName evidence="7">Phosphatidylinositol 3-phosphate 5-kinase type III</fullName>
    </alternativeName>
</protein>
<gene>
    <name evidence="11" type="ORF">M6B38_122665</name>
</gene>
<feature type="region of interest" description="Disordered" evidence="9">
    <location>
        <begin position="1315"/>
        <end position="1344"/>
    </location>
</feature>
<organism evidence="11 12">
    <name type="scientific">Iris pallida</name>
    <name type="common">Sweet iris</name>
    <dbReference type="NCBI Taxonomy" id="29817"/>
    <lineage>
        <taxon>Eukaryota</taxon>
        <taxon>Viridiplantae</taxon>
        <taxon>Streptophyta</taxon>
        <taxon>Embryophyta</taxon>
        <taxon>Tracheophyta</taxon>
        <taxon>Spermatophyta</taxon>
        <taxon>Magnoliopsida</taxon>
        <taxon>Liliopsida</taxon>
        <taxon>Asparagales</taxon>
        <taxon>Iridaceae</taxon>
        <taxon>Iridoideae</taxon>
        <taxon>Irideae</taxon>
        <taxon>Iris</taxon>
    </lineage>
</organism>
<dbReference type="PANTHER" id="PTHR45748:SF4">
    <property type="entry name" value="1-PHOSPHATIDYLINOSITOL-3-PHOSPHATE 5-KINASE FAB1D-RELATED"/>
    <property type="match status" value="1"/>
</dbReference>
<dbReference type="Pfam" id="PF01504">
    <property type="entry name" value="PIP5K"/>
    <property type="match status" value="1"/>
</dbReference>
<reference evidence="11" key="1">
    <citation type="journal article" date="2023" name="GigaByte">
        <title>Genome assembly of the bearded iris, Iris pallida Lam.</title>
        <authorList>
            <person name="Bruccoleri R.E."/>
            <person name="Oakeley E.J."/>
            <person name="Faust A.M.E."/>
            <person name="Altorfer M."/>
            <person name="Dessus-Babus S."/>
            <person name="Burckhardt D."/>
            <person name="Oertli M."/>
            <person name="Naumann U."/>
            <person name="Petersen F."/>
            <person name="Wong J."/>
        </authorList>
    </citation>
    <scope>NUCLEOTIDE SEQUENCE</scope>
    <source>
        <strain evidence="11">GSM-AAB239-AS_SAM_17_03QT</strain>
    </source>
</reference>
<keyword evidence="12" id="KW-1185">Reference proteome</keyword>
<dbReference type="InterPro" id="IPR027409">
    <property type="entry name" value="GroEL-like_apical_dom_sf"/>
</dbReference>
<evidence type="ECO:0000256" key="8">
    <source>
        <dbReference type="PROSITE-ProRule" id="PRU00781"/>
    </source>
</evidence>
<feature type="compositionally biased region" description="Polar residues" evidence="9">
    <location>
        <begin position="44"/>
        <end position="55"/>
    </location>
</feature>
<dbReference type="InterPro" id="IPR002423">
    <property type="entry name" value="Cpn60/GroEL/TCP-1"/>
</dbReference>
<dbReference type="SUPFAM" id="SSF56104">
    <property type="entry name" value="SAICAR synthase-like"/>
    <property type="match status" value="1"/>
</dbReference>
<dbReference type="CDD" id="cd17300">
    <property type="entry name" value="PIPKc_PIKfyve"/>
    <property type="match status" value="1"/>
</dbReference>
<dbReference type="EC" id="2.7.1.150" evidence="1"/>
<dbReference type="SMART" id="SM00330">
    <property type="entry name" value="PIPKc"/>
    <property type="match status" value="1"/>
</dbReference>
<dbReference type="Pfam" id="PF00118">
    <property type="entry name" value="Cpn60_TCP1"/>
    <property type="match status" value="1"/>
</dbReference>
<feature type="compositionally biased region" description="Basic and acidic residues" evidence="9">
    <location>
        <begin position="1"/>
        <end position="11"/>
    </location>
</feature>
<comment type="caution">
    <text evidence="11">The sequence shown here is derived from an EMBL/GenBank/DDBJ whole genome shotgun (WGS) entry which is preliminary data.</text>
</comment>
<evidence type="ECO:0000256" key="5">
    <source>
        <dbReference type="ARBA" id="ARBA00022840"/>
    </source>
</evidence>
<evidence type="ECO:0000313" key="11">
    <source>
        <dbReference type="EMBL" id="KAJ6834965.1"/>
    </source>
</evidence>
<sequence length="1666" mass="186158">MNSKIREKEDTSLDTSQEQPYGSESIVVQSSHDNTKSAGRKEANSTGEIYTSRSLTMERREESNNDEVGYLNSTLEDVRSIIDGDESDVTETAVEDSGTSLISTIETDPLIWMPPAPLDIEDDIESVANNDDDDEYGDGTEWGQSSCLNGFDIEHGSNFKEERQKAILEAMNGQFKILVSRFLASEDINSSEGGHESWRDIVASLSWEAASLIKPEANEGRAMDPGSYVKIKCIATGSRSQSEVVKGLVFKKNTAHKRMPTKCKNPRLLLLKGNLGQRDVGLSSFNSMIQETDYLKSINEMIVACHPNVVLVEKSVSRDMQEFLLAKGMTLVYDMKLTRLSRISRCIGSPVISCADILANPKVKQCDMFRIEKFVEEHNSSSEGGKRSSKTLMFLEGFPKPLGCTILLKGAHIDELKKVKRVMQYTVFAAYHLILETSFFADQRASFSDKHEVIEENGSADDKTMDSNCCGDASDMNTSHIEGYTADIARPYTSDIPSSDGSLESSTHESVCISADVSFNEPSQLPSFSPDVDSNENNLVHSDLFYDIPKRNITMHSDSSALPDHPWQLVSSFSATLKKFLSDSFVPDTSESFLSYFGFNEEELEIKNVDVLPVSTSLATLENDTEANSGVIQEKLDDEACNLEKFKSSSSFKESIEQCSADVSSELETQDKDNIESVMNPQSILVLLSSQCIAKGVFCEQSHLSRIKYYGNFDVSLGRYLQDVLLNKKHSCPSCGEPPEAHVYCYTHQNGNLTVMVRQLPQESTLSGEAEGKIWMWTRCLKCAHESEIPRSTHRVVMSTAARSLSFGKFLELSFSSHSVASRLSSKCGHSLHRDCLRFFGLGSRVAMFRYSPVEIYAVCKPPPVLEFYNPNGQEWIKREAKSVLQGVDTLFSEVANSLQKLKNGDSSAPPKKSLNFPGSIEDLSEVEQMLIKEKSEFEASLLKAINFSGQLGRASNEILSLSWLIQELFLELYIWDRRLHSLLQCKEDTDAPRDQIHEQCLQDNGKLHNDIVENRKGHHSISLESSIQVPANIEDSSYCTTSPLAENNSSFRSEMEMESAEIFENNRSHNSLEPGIADLPSSIGENFPSPRVDGHAYSFLDQDTSTGESFVPTSEYHKESVSNSDHVQANNNDPATVEQVRSTETMDEQELKIDNTDIGGENSTFKEQHQCSNISVHSSNCKLMDSEDWVWTPAAELRRVYRKDLHGGCLQKYEFIRSYTPTYLSSMHGMISQEKDSLHFPVGTGENVISVREDEISSIIACALALSGEQHCLIENIDEKDAMEGKGEADKASIDNSYSFTSDGSVASSYWSSTGSVDSEGMRSSRSVSSLSSDELSTSSSEGSFFGDRLIASENLHPEISVWVGKGAAKNKCSVVCVHAKQFHALRRMCCPSELAYISSLSHCKKWDAQGGKSKAFFAKTLDDRLVIKQIKKTEVDSFLKFAPDYFQHISYSINSGSQTCLAKILGIYQIRQSRAGKEVKVDLMVMENLLFGRNVVRTYDLKGALFSRYIADADDPEKVLLDENFIEDMRRSPMYIGGRNKHLFQRAIWNDTSFLTSINVMDYSLLVGVDKQRHELVFGIIDYLRQYTWDKQLETWVKSSLVVPKNSLPTVISPKEYKKRFRKFMSKYFLTVPDTWSSERCSEVHCKFCSKGAGSSSMESCQSS</sequence>
<dbReference type="EMBL" id="JANAVB010013599">
    <property type="protein sequence ID" value="KAJ6834965.1"/>
    <property type="molecule type" value="Genomic_DNA"/>
</dbReference>
<dbReference type="FunFam" id="3.30.800.10:FF:000007">
    <property type="entry name" value="Putative 1-phosphatidylinositol-4-phosphate 5-kinase/ zinc ion binding family"/>
    <property type="match status" value="1"/>
</dbReference>
<evidence type="ECO:0000256" key="7">
    <source>
        <dbReference type="ARBA" id="ARBA00077223"/>
    </source>
</evidence>
<keyword evidence="4 8" id="KW-0418">Kinase</keyword>
<dbReference type="InterPro" id="IPR002498">
    <property type="entry name" value="PInositol-4-P-4/5-kinase_core"/>
</dbReference>
<evidence type="ECO:0000256" key="2">
    <source>
        <dbReference type="ARBA" id="ARBA00022679"/>
    </source>
</evidence>
<feature type="region of interest" description="Disordered" evidence="9">
    <location>
        <begin position="1"/>
        <end position="69"/>
    </location>
</feature>
<dbReference type="SUPFAM" id="SSF52029">
    <property type="entry name" value="GroEL apical domain-like"/>
    <property type="match status" value="1"/>
</dbReference>
<name>A0AAX6H3B3_IRIPA</name>
<comment type="subunit">
    <text evidence="6">Component of the PI(3,5)P2 regulatory complex at least composed of ATG18, SAC/FIG4, FAB1 and VAC14.</text>
</comment>
<feature type="compositionally biased region" description="Low complexity" evidence="9">
    <location>
        <begin position="1319"/>
        <end position="1344"/>
    </location>
</feature>
<evidence type="ECO:0000256" key="1">
    <source>
        <dbReference type="ARBA" id="ARBA00012009"/>
    </source>
</evidence>
<dbReference type="GO" id="GO:0010008">
    <property type="term" value="C:endosome membrane"/>
    <property type="evidence" value="ECO:0007669"/>
    <property type="project" value="TreeGrafter"/>
</dbReference>
<proteinExistence type="predicted"/>
<keyword evidence="2 8" id="KW-0808">Transferase</keyword>
<reference evidence="11" key="2">
    <citation type="submission" date="2023-04" db="EMBL/GenBank/DDBJ databases">
        <authorList>
            <person name="Bruccoleri R.E."/>
            <person name="Oakeley E.J."/>
            <person name="Faust A.-M."/>
            <person name="Dessus-Babus S."/>
            <person name="Altorfer M."/>
            <person name="Burckhardt D."/>
            <person name="Oertli M."/>
            <person name="Naumann U."/>
            <person name="Petersen F."/>
            <person name="Wong J."/>
        </authorList>
    </citation>
    <scope>NUCLEOTIDE SEQUENCE</scope>
    <source>
        <strain evidence="11">GSM-AAB239-AS_SAM_17_03QT</strain>
        <tissue evidence="11">Leaf</tissue>
    </source>
</reference>
<dbReference type="Proteomes" id="UP001140949">
    <property type="component" value="Unassembled WGS sequence"/>
</dbReference>
<dbReference type="CDD" id="cd03334">
    <property type="entry name" value="Fab1_TCP"/>
    <property type="match status" value="1"/>
</dbReference>
<dbReference type="InterPro" id="IPR027484">
    <property type="entry name" value="PInositol-4-P-5-kinase_N"/>
</dbReference>
<keyword evidence="5 8" id="KW-0067">ATP-binding</keyword>
<dbReference type="GO" id="GO:0000285">
    <property type="term" value="F:1-phosphatidylinositol-3-phosphate 5-kinase activity"/>
    <property type="evidence" value="ECO:0007669"/>
    <property type="project" value="UniProtKB-EC"/>
</dbReference>
<feature type="domain" description="PIPK" evidence="10">
    <location>
        <begin position="1317"/>
        <end position="1631"/>
    </location>
</feature>
<dbReference type="InterPro" id="IPR044769">
    <property type="entry name" value="PIKfyve_PIPKc"/>
</dbReference>
<dbReference type="PANTHER" id="PTHR45748">
    <property type="entry name" value="1-PHOSPHATIDYLINOSITOL 3-PHOSPHATE 5-KINASE-RELATED"/>
    <property type="match status" value="1"/>
</dbReference>
<evidence type="ECO:0000313" key="12">
    <source>
        <dbReference type="Proteomes" id="UP001140949"/>
    </source>
</evidence>
<feature type="compositionally biased region" description="Polar residues" evidence="9">
    <location>
        <begin position="13"/>
        <end position="32"/>
    </location>
</feature>
<evidence type="ECO:0000256" key="3">
    <source>
        <dbReference type="ARBA" id="ARBA00022741"/>
    </source>
</evidence>
<dbReference type="FunFam" id="3.50.7.10:FF:000007">
    <property type="entry name" value="1-phosphatidylinositol 3-phosphate 5-kinase isoform X1"/>
    <property type="match status" value="1"/>
</dbReference>
<dbReference type="FunFam" id="3.30.810.10:FF:000001">
    <property type="entry name" value="1-phosphatidylinositol 3-phosphate 5-kinase FAB1"/>
    <property type="match status" value="1"/>
</dbReference>
<accession>A0AAX6H3B3</accession>
<evidence type="ECO:0000256" key="9">
    <source>
        <dbReference type="SAM" id="MobiDB-lite"/>
    </source>
</evidence>
<dbReference type="GO" id="GO:0005524">
    <property type="term" value="F:ATP binding"/>
    <property type="evidence" value="ECO:0007669"/>
    <property type="project" value="UniProtKB-UniRule"/>
</dbReference>
<evidence type="ECO:0000256" key="4">
    <source>
        <dbReference type="ARBA" id="ARBA00022777"/>
    </source>
</evidence>
<keyword evidence="3 8" id="KW-0547">Nucleotide-binding</keyword>
<dbReference type="PROSITE" id="PS51455">
    <property type="entry name" value="PIPK"/>
    <property type="match status" value="1"/>
</dbReference>
<dbReference type="GO" id="GO:0046854">
    <property type="term" value="P:phosphatidylinositol phosphate biosynthetic process"/>
    <property type="evidence" value="ECO:0007669"/>
    <property type="project" value="TreeGrafter"/>
</dbReference>
<evidence type="ECO:0000259" key="10">
    <source>
        <dbReference type="PROSITE" id="PS51455"/>
    </source>
</evidence>
<dbReference type="InterPro" id="IPR027483">
    <property type="entry name" value="PInositol-4-P-4/5-kinase_C_sf"/>
</dbReference>